<dbReference type="InterPro" id="IPR045124">
    <property type="entry name" value="Su(sable)-like"/>
</dbReference>
<dbReference type="PANTHER" id="PTHR13119:SF12">
    <property type="entry name" value="PROTEIN SUPPRESSOR OF SABLE"/>
    <property type="match status" value="1"/>
</dbReference>
<evidence type="ECO:0000256" key="6">
    <source>
        <dbReference type="SAM" id="MobiDB-lite"/>
    </source>
</evidence>
<evidence type="ECO:0000256" key="3">
    <source>
        <dbReference type="ARBA" id="ARBA00022771"/>
    </source>
</evidence>
<proteinExistence type="predicted"/>
<dbReference type="AlphaFoldDB" id="A0ABD2PQ23"/>
<dbReference type="Pfam" id="PF14608">
    <property type="entry name" value="zf-CCCH_2"/>
    <property type="match status" value="1"/>
</dbReference>
<dbReference type="GO" id="GO:0008270">
    <property type="term" value="F:zinc ion binding"/>
    <property type="evidence" value="ECO:0007669"/>
    <property type="project" value="UniProtKB-KW"/>
</dbReference>
<dbReference type="GO" id="GO:0045892">
    <property type="term" value="P:negative regulation of DNA-templated transcription"/>
    <property type="evidence" value="ECO:0007669"/>
    <property type="project" value="UniProtKB-ARBA"/>
</dbReference>
<keyword evidence="9" id="KW-1185">Reference proteome</keyword>
<evidence type="ECO:0000313" key="9">
    <source>
        <dbReference type="Proteomes" id="UP001626550"/>
    </source>
</evidence>
<evidence type="ECO:0000313" key="8">
    <source>
        <dbReference type="EMBL" id="KAL3309593.1"/>
    </source>
</evidence>
<name>A0ABD2PQ23_9PLAT</name>
<keyword evidence="4 5" id="KW-0862">Zinc</keyword>
<organism evidence="8 9">
    <name type="scientific">Cichlidogyrus casuarinus</name>
    <dbReference type="NCBI Taxonomy" id="1844966"/>
    <lineage>
        <taxon>Eukaryota</taxon>
        <taxon>Metazoa</taxon>
        <taxon>Spiralia</taxon>
        <taxon>Lophotrochozoa</taxon>
        <taxon>Platyhelminthes</taxon>
        <taxon>Monogenea</taxon>
        <taxon>Monopisthocotylea</taxon>
        <taxon>Dactylogyridea</taxon>
        <taxon>Ancyrocephalidae</taxon>
        <taxon>Cichlidogyrus</taxon>
    </lineage>
</organism>
<keyword evidence="2" id="KW-0677">Repeat</keyword>
<sequence>MQFKPANSRETLCYPKYCPESPIRLNQFRSTTSESIDPVLISRGAYTLSCSLDQKSGFYTPSNQGHQIAKANRACSFFLRGHCKKEDCEFAHDLSKVICRFWKTNSCIKGESCPFLHGYPVDAEMSDPLSSLPCTKTMDKRDKGSPPGFGHHLY</sequence>
<protein>
    <submittedName>
        <fullName evidence="8">CCR4-NOT transcription complex subunit 1</fullName>
    </submittedName>
</protein>
<feature type="domain" description="C3H1-type" evidence="7">
    <location>
        <begin position="69"/>
        <end position="92"/>
    </location>
</feature>
<dbReference type="Gene3D" id="4.10.1000.10">
    <property type="entry name" value="Zinc finger, CCCH-type"/>
    <property type="match status" value="1"/>
</dbReference>
<accession>A0ABD2PQ23</accession>
<dbReference type="PROSITE" id="PS50103">
    <property type="entry name" value="ZF_C3H1"/>
    <property type="match status" value="2"/>
</dbReference>
<feature type="region of interest" description="Disordered" evidence="6">
    <location>
        <begin position="135"/>
        <end position="154"/>
    </location>
</feature>
<dbReference type="Pfam" id="PF18345">
    <property type="entry name" value="zf_CCCH_4"/>
    <property type="match status" value="1"/>
</dbReference>
<dbReference type="SUPFAM" id="SSF90229">
    <property type="entry name" value="CCCH zinc finger"/>
    <property type="match status" value="1"/>
</dbReference>
<gene>
    <name evidence="8" type="primary">CNOT1_3</name>
    <name evidence="8" type="ORF">Ciccas_011857</name>
</gene>
<keyword evidence="1 5" id="KW-0479">Metal-binding</keyword>
<feature type="zinc finger region" description="C3H1-type" evidence="5">
    <location>
        <begin position="69"/>
        <end position="92"/>
    </location>
</feature>
<evidence type="ECO:0000256" key="1">
    <source>
        <dbReference type="ARBA" id="ARBA00022723"/>
    </source>
</evidence>
<keyword evidence="3 5" id="KW-0863">Zinc-finger</keyword>
<feature type="domain" description="C3H1-type" evidence="7">
    <location>
        <begin position="93"/>
        <end position="120"/>
    </location>
</feature>
<dbReference type="InterPro" id="IPR036855">
    <property type="entry name" value="Znf_CCCH_sf"/>
</dbReference>
<dbReference type="PANTHER" id="PTHR13119">
    <property type="entry name" value="ZINC FINGER CCCH DOMAIN-CONTAINING PROTEI"/>
    <property type="match status" value="1"/>
</dbReference>
<evidence type="ECO:0000256" key="5">
    <source>
        <dbReference type="PROSITE-ProRule" id="PRU00723"/>
    </source>
</evidence>
<comment type="caution">
    <text evidence="8">The sequence shown here is derived from an EMBL/GenBank/DDBJ whole genome shotgun (WGS) entry which is preliminary data.</text>
</comment>
<feature type="zinc finger region" description="C3H1-type" evidence="5">
    <location>
        <begin position="93"/>
        <end position="120"/>
    </location>
</feature>
<dbReference type="Proteomes" id="UP001626550">
    <property type="component" value="Unassembled WGS sequence"/>
</dbReference>
<evidence type="ECO:0000259" key="7">
    <source>
        <dbReference type="PROSITE" id="PS50103"/>
    </source>
</evidence>
<dbReference type="EMBL" id="JBJKFK010003750">
    <property type="protein sequence ID" value="KAL3309593.1"/>
    <property type="molecule type" value="Genomic_DNA"/>
</dbReference>
<dbReference type="SMART" id="SM00356">
    <property type="entry name" value="ZnF_C3H1"/>
    <property type="match status" value="2"/>
</dbReference>
<evidence type="ECO:0000256" key="2">
    <source>
        <dbReference type="ARBA" id="ARBA00022737"/>
    </source>
</evidence>
<reference evidence="8 9" key="1">
    <citation type="submission" date="2024-11" db="EMBL/GenBank/DDBJ databases">
        <title>Adaptive evolution of stress response genes in parasites aligns with host niche diversity.</title>
        <authorList>
            <person name="Hahn C."/>
            <person name="Resl P."/>
        </authorList>
    </citation>
    <scope>NUCLEOTIDE SEQUENCE [LARGE SCALE GENOMIC DNA]</scope>
    <source>
        <strain evidence="8">EGGRZ-B1_66</strain>
        <tissue evidence="8">Body</tissue>
    </source>
</reference>
<evidence type="ECO:0000256" key="4">
    <source>
        <dbReference type="ARBA" id="ARBA00022833"/>
    </source>
</evidence>
<dbReference type="InterPro" id="IPR000571">
    <property type="entry name" value="Znf_CCCH"/>
</dbReference>